<gene>
    <name evidence="9" type="primary">trpS</name>
    <name evidence="11" type="ORF">Sv326_0466</name>
</gene>
<dbReference type="EMBL" id="CP058998">
    <property type="protein sequence ID" value="QLJ52641.1"/>
    <property type="molecule type" value="Genomic_DNA"/>
</dbReference>
<dbReference type="PRINTS" id="PR01039">
    <property type="entry name" value="TRNASYNTHTRP"/>
</dbReference>
<comment type="caution">
    <text evidence="9">Lacks conserved residue(s) required for the propagation of feature annotation.</text>
</comment>
<keyword evidence="6 9" id="KW-0648">Protein biosynthesis</keyword>
<dbReference type="GO" id="GO:0006436">
    <property type="term" value="P:tryptophanyl-tRNA aminoacylation"/>
    <property type="evidence" value="ECO:0007669"/>
    <property type="project" value="UniProtKB-UniRule"/>
</dbReference>
<comment type="similarity">
    <text evidence="1 9 10">Belongs to the class-I aminoacyl-tRNA synthetase family.</text>
</comment>
<proteinExistence type="inferred from homology"/>
<comment type="function">
    <text evidence="9">Catalyzes the attachment of tryptophan to tRNA(Trp).</text>
</comment>
<dbReference type="InterPro" id="IPR014729">
    <property type="entry name" value="Rossmann-like_a/b/a_fold"/>
</dbReference>
<dbReference type="InterPro" id="IPR002305">
    <property type="entry name" value="aa-tRNA-synth_Ic"/>
</dbReference>
<comment type="subcellular location">
    <subcellularLocation>
        <location evidence="9">Cytoplasm</location>
    </subcellularLocation>
</comment>
<dbReference type="NCBIfam" id="NF008927">
    <property type="entry name" value="PRK12285.1-4"/>
    <property type="match status" value="1"/>
</dbReference>
<dbReference type="PANTHER" id="PTHR10055">
    <property type="entry name" value="TRYPTOPHANYL-TRNA SYNTHETASE"/>
    <property type="match status" value="1"/>
</dbReference>
<evidence type="ECO:0000256" key="6">
    <source>
        <dbReference type="ARBA" id="ARBA00022917"/>
    </source>
</evidence>
<evidence type="ECO:0000256" key="1">
    <source>
        <dbReference type="ARBA" id="ARBA00005594"/>
    </source>
</evidence>
<evidence type="ECO:0000256" key="2">
    <source>
        <dbReference type="ARBA" id="ARBA00022490"/>
    </source>
</evidence>
<dbReference type="GO" id="GO:0005524">
    <property type="term" value="F:ATP binding"/>
    <property type="evidence" value="ECO:0007669"/>
    <property type="project" value="UniProtKB-UniRule"/>
</dbReference>
<dbReference type="CDD" id="cd00806">
    <property type="entry name" value="TrpRS_core"/>
    <property type="match status" value="1"/>
</dbReference>
<dbReference type="Gene3D" id="3.40.50.620">
    <property type="entry name" value="HUPs"/>
    <property type="match status" value="1"/>
</dbReference>
<dbReference type="GO" id="GO:0005737">
    <property type="term" value="C:cytoplasm"/>
    <property type="evidence" value="ECO:0007669"/>
    <property type="project" value="UniProtKB-SubCell"/>
</dbReference>
<dbReference type="PANTHER" id="PTHR10055:SF1">
    <property type="entry name" value="TRYPTOPHAN--TRNA LIGASE, CYTOPLASMIC"/>
    <property type="match status" value="1"/>
</dbReference>
<evidence type="ECO:0000256" key="5">
    <source>
        <dbReference type="ARBA" id="ARBA00022840"/>
    </source>
</evidence>
<name>A0A7D6BSU9_FERL1</name>
<evidence type="ECO:0000256" key="8">
    <source>
        <dbReference type="ARBA" id="ARBA00049929"/>
    </source>
</evidence>
<sequence length="372" mass="42541">MQKKFIVNPWEVKGDVDYDKLVKEFGVQPLSEELIKKIERKAGEMHLYLRRGLFFSHRDFDVIMEDYEKGKEFVLYTGRGPSGKTHLGHLIPWIFTAYLQEAFGSKLYFQMTDDEKFLMRDVGLDEAVGYSHDNALDVIAAGVDPRKTVIFSDVEYMKTIYRIALQVAKRVTFSTAKAVFGFTNSSNIGIIFFPAVQASPAFMAQMLEKRDVNCLIPCAIDQDPYWRIARDIAPLIGMPKPAGIYSKFLPGLRGVGGKMSASEEQTAVYTTDPPALARKKVMGAFTGGRATVAEQKERGGNPEVCVVHQWLYYMFEDDDKKLRKFWDECKQGKILCGECKKYLADRVCRFLEEHQKRREKAKKEVEKVMIKD</sequence>
<dbReference type="EC" id="6.1.1.2" evidence="9"/>
<evidence type="ECO:0000256" key="3">
    <source>
        <dbReference type="ARBA" id="ARBA00022598"/>
    </source>
</evidence>
<keyword evidence="5 9" id="KW-0067">ATP-binding</keyword>
<dbReference type="KEGG" id="flt:Sv326_0466"/>
<feature type="short sequence motif" description="'KMSKS' region" evidence="9">
    <location>
        <begin position="258"/>
        <end position="262"/>
    </location>
</feature>
<evidence type="ECO:0000256" key="4">
    <source>
        <dbReference type="ARBA" id="ARBA00022741"/>
    </source>
</evidence>
<dbReference type="InterPro" id="IPR020653">
    <property type="entry name" value="Tryptophan-tRNA-ligase_arc"/>
</dbReference>
<reference evidence="12" key="1">
    <citation type="submission" date="2020-07" db="EMBL/GenBank/DDBJ databases">
        <title>Metabolic diversity and evolutionary history of the archaeal phylum ###Micrarchaeota### uncovered from a freshwater lake metagenome.</title>
        <authorList>
            <person name="Kadnikov V.V."/>
            <person name="Savvichev A.S."/>
            <person name="Mardanov A.V."/>
            <person name="Beletsky A.V."/>
            <person name="Chupakov A.V."/>
            <person name="Kokryatskaya N.M."/>
            <person name="Pimenov N.V."/>
            <person name="Ravin N.V."/>
        </authorList>
    </citation>
    <scope>NUCLEOTIDE SEQUENCE [LARGE SCALE GENOMIC DNA]</scope>
</reference>
<evidence type="ECO:0000256" key="10">
    <source>
        <dbReference type="RuleBase" id="RU363036"/>
    </source>
</evidence>
<evidence type="ECO:0000256" key="7">
    <source>
        <dbReference type="ARBA" id="ARBA00023146"/>
    </source>
</evidence>
<dbReference type="Pfam" id="PF00579">
    <property type="entry name" value="tRNA-synt_1b"/>
    <property type="match status" value="1"/>
</dbReference>
<comment type="catalytic activity">
    <reaction evidence="8 9">
        <text>tRNA(Trp) + L-tryptophan + ATP = L-tryptophyl-tRNA(Trp) + AMP + diphosphate + H(+)</text>
        <dbReference type="Rhea" id="RHEA:24080"/>
        <dbReference type="Rhea" id="RHEA-COMP:9671"/>
        <dbReference type="Rhea" id="RHEA-COMP:9705"/>
        <dbReference type="ChEBI" id="CHEBI:15378"/>
        <dbReference type="ChEBI" id="CHEBI:30616"/>
        <dbReference type="ChEBI" id="CHEBI:33019"/>
        <dbReference type="ChEBI" id="CHEBI:57912"/>
        <dbReference type="ChEBI" id="CHEBI:78442"/>
        <dbReference type="ChEBI" id="CHEBI:78535"/>
        <dbReference type="ChEBI" id="CHEBI:456215"/>
        <dbReference type="EC" id="6.1.1.2"/>
    </reaction>
</comment>
<keyword evidence="7 9" id="KW-0030">Aminoacyl-tRNA synthetase</keyword>
<keyword evidence="3 9" id="KW-0436">Ligase</keyword>
<keyword evidence="2 9" id="KW-0963">Cytoplasm</keyword>
<protein>
    <recommendedName>
        <fullName evidence="9">Tryptophan--tRNA ligase</fullName>
        <ecNumber evidence="9">6.1.1.2</ecNumber>
    </recommendedName>
    <alternativeName>
        <fullName evidence="9">Tryptophanyl-tRNA synthetase</fullName>
        <shortName evidence="9">TrpRS</shortName>
    </alternativeName>
</protein>
<dbReference type="FunFam" id="1.10.240.10:FF:000007">
    <property type="entry name" value="Tryptophan--tRNA ligase"/>
    <property type="match status" value="1"/>
</dbReference>
<organism evidence="11 12">
    <name type="scientific">Fermentimicrarchaeum limneticum</name>
    <dbReference type="NCBI Taxonomy" id="2795018"/>
    <lineage>
        <taxon>Archaea</taxon>
        <taxon>Candidatus Micrarchaeota</taxon>
        <taxon>Candidatus Fermentimicrarchaeales</taxon>
        <taxon>Candidatus Fermentimicrarchaeaceae</taxon>
        <taxon>Candidatus Fermentimicrarchaeum</taxon>
    </lineage>
</organism>
<dbReference type="Gene3D" id="1.10.240.10">
    <property type="entry name" value="Tyrosyl-Transfer RNA Synthetase"/>
    <property type="match status" value="1"/>
</dbReference>
<accession>A0A7D6BSU9</accession>
<evidence type="ECO:0000256" key="9">
    <source>
        <dbReference type="HAMAP-Rule" id="MF_00140"/>
    </source>
</evidence>
<evidence type="ECO:0000313" key="12">
    <source>
        <dbReference type="Proteomes" id="UP000510821"/>
    </source>
</evidence>
<dbReference type="NCBIfam" id="TIGR00233">
    <property type="entry name" value="trpS"/>
    <property type="match status" value="1"/>
</dbReference>
<dbReference type="GO" id="GO:0004830">
    <property type="term" value="F:tryptophan-tRNA ligase activity"/>
    <property type="evidence" value="ECO:0007669"/>
    <property type="project" value="UniProtKB-UniRule"/>
</dbReference>
<evidence type="ECO:0000313" key="11">
    <source>
        <dbReference type="EMBL" id="QLJ52641.1"/>
    </source>
</evidence>
<dbReference type="Proteomes" id="UP000510821">
    <property type="component" value="Chromosome"/>
</dbReference>
<dbReference type="AlphaFoldDB" id="A0A7D6BSU9"/>
<dbReference type="InterPro" id="IPR002306">
    <property type="entry name" value="Trp-tRNA-ligase"/>
</dbReference>
<dbReference type="SUPFAM" id="SSF52374">
    <property type="entry name" value="Nucleotidylyl transferase"/>
    <property type="match status" value="1"/>
</dbReference>
<keyword evidence="4 9" id="KW-0547">Nucleotide-binding</keyword>
<dbReference type="HAMAP" id="MF_00140_A">
    <property type="entry name" value="Trp_tRNA_synth_A"/>
    <property type="match status" value="1"/>
</dbReference>